<gene>
    <name evidence="2" type="ORF">COY66_00810</name>
</gene>
<evidence type="ECO:0000313" key="2">
    <source>
        <dbReference type="EMBL" id="PIY97177.1"/>
    </source>
</evidence>
<proteinExistence type="predicted"/>
<reference evidence="2 3" key="1">
    <citation type="submission" date="2017-09" db="EMBL/GenBank/DDBJ databases">
        <title>Depth-based differentiation of microbial function through sediment-hosted aquifers and enrichment of novel symbionts in the deep terrestrial subsurface.</title>
        <authorList>
            <person name="Probst A.J."/>
            <person name="Ladd B."/>
            <person name="Jarett J.K."/>
            <person name="Geller-Mcgrath D.E."/>
            <person name="Sieber C.M."/>
            <person name="Emerson J.B."/>
            <person name="Anantharaman K."/>
            <person name="Thomas B.C."/>
            <person name="Malmstrom R."/>
            <person name="Stieglmeier M."/>
            <person name="Klingl A."/>
            <person name="Woyke T."/>
            <person name="Ryan C.M."/>
            <person name="Banfield J.F."/>
        </authorList>
    </citation>
    <scope>NUCLEOTIDE SEQUENCE [LARGE SCALE GENOMIC DNA]</scope>
    <source>
        <strain evidence="2">CG_4_10_14_0_8_um_filter_42_10</strain>
    </source>
</reference>
<comment type="caution">
    <text evidence="2">The sequence shown here is derived from an EMBL/GenBank/DDBJ whole genome shotgun (WGS) entry which is preliminary data.</text>
</comment>
<evidence type="ECO:0000256" key="1">
    <source>
        <dbReference type="SAM" id="SignalP"/>
    </source>
</evidence>
<feature type="signal peptide" evidence="1">
    <location>
        <begin position="1"/>
        <end position="22"/>
    </location>
</feature>
<name>A0A2M7RKW9_9BACT</name>
<keyword evidence="1" id="KW-0732">Signal</keyword>
<sequence length="463" mass="50824">MLKRTVLILIIIFFALPLSASAAFYNLNNIITDSELTDNNAMSLSRIQGFLNDKGSYLANYLTDGLDGPKSAAEIIYDAANLYELSPKYFLVRIQVEQSLINDSSPTQQQLDRAAGYGCPDNSSCDPDYRGFFNQIYQSAEAIRGTKYLGGIAQNGSTISGWGPGITKTTLDGIAITPENAATAVLYTYTPWVGAYGGGDQSFGGTSLFAKLWREWFTRHYPDGTLLQKYGSSGVYLIQNGKKKPIWNRTALLANYDARKIILVTDNELAAYEDGLPIQFPNNVLLQSPQGTVYIVINGEKRGIVSKEVLSDLGFNPEEIIPASWSELNSIANGDPVTGSDVYPTGILLQSKQTGGVSYIENGIRHSIWSKEILRSRFKNRAIIQTDQAEIDSYASGDPVKFKDGELVTARETGIVYVISNGEKRPFKSGDAFNSLGYRWENIVYTSVQALNIHPTGSAIDLE</sequence>
<organism evidence="2 3">
    <name type="scientific">Candidatus Kerfeldbacteria bacterium CG_4_10_14_0_8_um_filter_42_10</name>
    <dbReference type="NCBI Taxonomy" id="2014248"/>
    <lineage>
        <taxon>Bacteria</taxon>
        <taxon>Candidatus Kerfeldiibacteriota</taxon>
    </lineage>
</organism>
<evidence type="ECO:0000313" key="3">
    <source>
        <dbReference type="Proteomes" id="UP000230779"/>
    </source>
</evidence>
<dbReference type="AlphaFoldDB" id="A0A2M7RKW9"/>
<feature type="chain" id="PRO_5014676320" evidence="1">
    <location>
        <begin position="23"/>
        <end position="463"/>
    </location>
</feature>
<dbReference type="Proteomes" id="UP000230779">
    <property type="component" value="Unassembled WGS sequence"/>
</dbReference>
<protein>
    <submittedName>
        <fullName evidence="2">Uncharacterized protein</fullName>
    </submittedName>
</protein>
<accession>A0A2M7RKW9</accession>
<dbReference type="EMBL" id="PFMD01000009">
    <property type="protein sequence ID" value="PIY97177.1"/>
    <property type="molecule type" value="Genomic_DNA"/>
</dbReference>